<keyword evidence="5 7" id="KW-0408">Iron</keyword>
<evidence type="ECO:0000256" key="2">
    <source>
        <dbReference type="ARBA" id="ARBA00022617"/>
    </source>
</evidence>
<evidence type="ECO:0000256" key="8">
    <source>
        <dbReference type="RuleBase" id="RU000461"/>
    </source>
</evidence>
<evidence type="ECO:0008006" key="15">
    <source>
        <dbReference type="Google" id="ProtNLM"/>
    </source>
</evidence>
<evidence type="ECO:0000313" key="9">
    <source>
        <dbReference type="EMBL" id="CAF3122531.1"/>
    </source>
</evidence>
<dbReference type="GO" id="GO:0016705">
    <property type="term" value="F:oxidoreductase activity, acting on paired donors, with incorporation or reduction of molecular oxygen"/>
    <property type="evidence" value="ECO:0007669"/>
    <property type="project" value="InterPro"/>
</dbReference>
<proteinExistence type="inferred from homology"/>
<evidence type="ECO:0000313" key="13">
    <source>
        <dbReference type="Proteomes" id="UP000663825"/>
    </source>
</evidence>
<comment type="cofactor">
    <cofactor evidence="7">
        <name>heme</name>
        <dbReference type="ChEBI" id="CHEBI:30413"/>
    </cofactor>
</comment>
<dbReference type="AlphaFoldDB" id="A0A817NPR1"/>
<dbReference type="InterPro" id="IPR002401">
    <property type="entry name" value="Cyt_P450_E_grp-I"/>
</dbReference>
<dbReference type="GO" id="GO:0004497">
    <property type="term" value="F:monooxygenase activity"/>
    <property type="evidence" value="ECO:0007669"/>
    <property type="project" value="UniProtKB-KW"/>
</dbReference>
<evidence type="ECO:0000313" key="10">
    <source>
        <dbReference type="EMBL" id="CAF3642083.1"/>
    </source>
</evidence>
<keyword evidence="3 7" id="KW-0479">Metal-binding</keyword>
<dbReference type="PRINTS" id="PR00385">
    <property type="entry name" value="P450"/>
</dbReference>
<dbReference type="PRINTS" id="PR00463">
    <property type="entry name" value="EP450I"/>
</dbReference>
<evidence type="ECO:0000256" key="1">
    <source>
        <dbReference type="ARBA" id="ARBA00010617"/>
    </source>
</evidence>
<keyword evidence="6 8" id="KW-0503">Monooxygenase</keyword>
<comment type="similarity">
    <text evidence="1 8">Belongs to the cytochrome P450 family.</text>
</comment>
<evidence type="ECO:0000256" key="6">
    <source>
        <dbReference type="ARBA" id="ARBA00023033"/>
    </source>
</evidence>
<dbReference type="GO" id="GO:0020037">
    <property type="term" value="F:heme binding"/>
    <property type="evidence" value="ECO:0007669"/>
    <property type="project" value="InterPro"/>
</dbReference>
<feature type="binding site" description="axial binding residue" evidence="7">
    <location>
        <position position="452"/>
    </location>
    <ligand>
        <name>heme</name>
        <dbReference type="ChEBI" id="CHEBI:30413"/>
    </ligand>
    <ligandPart>
        <name>Fe</name>
        <dbReference type="ChEBI" id="CHEBI:18248"/>
    </ligandPart>
</feature>
<dbReference type="InterPro" id="IPR050196">
    <property type="entry name" value="Cytochrome_P450_Monoox"/>
</dbReference>
<dbReference type="SUPFAM" id="SSF48264">
    <property type="entry name" value="Cytochrome P450"/>
    <property type="match status" value="1"/>
</dbReference>
<dbReference type="PROSITE" id="PS00086">
    <property type="entry name" value="CYTOCHROME_P450"/>
    <property type="match status" value="1"/>
</dbReference>
<evidence type="ECO:0000256" key="5">
    <source>
        <dbReference type="ARBA" id="ARBA00023004"/>
    </source>
</evidence>
<comment type="caution">
    <text evidence="9">The sequence shown here is derived from an EMBL/GenBank/DDBJ whole genome shotgun (WGS) entry which is preliminary data.</text>
</comment>
<gene>
    <name evidence="10" type="ORF">FME351_LOCUS24023</name>
    <name evidence="9" type="ORF">TIS948_LOCUS8070</name>
    <name evidence="12" type="ORF">TSG867_LOCUS23304</name>
    <name evidence="11" type="ORF">UJA718_LOCUS15290</name>
</gene>
<dbReference type="InterPro" id="IPR017972">
    <property type="entry name" value="Cyt_P450_CS"/>
</dbReference>
<evidence type="ECO:0000313" key="14">
    <source>
        <dbReference type="Proteomes" id="UP000663873"/>
    </source>
</evidence>
<dbReference type="Proteomes" id="UP000663869">
    <property type="component" value="Unassembled WGS sequence"/>
</dbReference>
<keyword evidence="14" id="KW-1185">Reference proteome</keyword>
<reference evidence="9" key="1">
    <citation type="submission" date="2021-02" db="EMBL/GenBank/DDBJ databases">
        <authorList>
            <person name="Nowell W R."/>
        </authorList>
    </citation>
    <scope>NUCLEOTIDE SEQUENCE</scope>
</reference>
<dbReference type="Proteomes" id="UP000663825">
    <property type="component" value="Unassembled WGS sequence"/>
</dbReference>
<evidence type="ECO:0000313" key="11">
    <source>
        <dbReference type="EMBL" id="CAF4343242.1"/>
    </source>
</evidence>
<dbReference type="Proteomes" id="UP000663873">
    <property type="component" value="Unassembled WGS sequence"/>
</dbReference>
<sequence>MWFILFIAVFIICIFYRPLKFWIIDPWLIHRDLWAQGIPGRHIPLIGEIFNIRKSIIAGDPFAHQVNMAKQFGDYYHVSFGPVARLDTFDPALINGVLKTNARAYHKAYIMRLVLGVLLGNNNLLMAEDEIHAQHRRLIEPVFQHQNLNSMISLMVEITLNLTGKWSSMATVAADQNKSLVLDIHEEMAKLTLDIVTSCVFGTEIMSDEKMHEIVYRTITESLELMEKRLFNMTAIIPIINRLPLSSKRRIDKCISEGKQHIRQIVDNRKKGLTKSACKGPDLLDLLLAASGEDKASKFTNEEVYEEALTFVAAGHETTSTLMTWTLYNLTNNPDVYRRLEAEVDSVLNDDEEITSSTLSLLSYTEAVLKEALRIHQPVPAIVRTAVKDNTLVASDGKQIHIKKGTGIFLNFYMLHHSEKYWHEPFKFDPSRFDGNQSEKLIFPFSAGPRSCVGKNFAMLEAKIMLALIIRKFRFELEPAQKLIPEIVVTMRPKYGMRMRIYTR</sequence>
<dbReference type="EMBL" id="CAJOBP010002244">
    <property type="protein sequence ID" value="CAF4343242.1"/>
    <property type="molecule type" value="Genomic_DNA"/>
</dbReference>
<dbReference type="InterPro" id="IPR036396">
    <property type="entry name" value="Cyt_P450_sf"/>
</dbReference>
<dbReference type="PANTHER" id="PTHR24291">
    <property type="entry name" value="CYTOCHROME P450 FAMILY 4"/>
    <property type="match status" value="1"/>
</dbReference>
<evidence type="ECO:0000256" key="3">
    <source>
        <dbReference type="ARBA" id="ARBA00022723"/>
    </source>
</evidence>
<accession>A0A817NPR1</accession>
<protein>
    <recommendedName>
        <fullName evidence="15">Cytochrome P450</fullName>
    </recommendedName>
</protein>
<dbReference type="OrthoDB" id="1470350at2759"/>
<organism evidence="9 13">
    <name type="scientific">Rotaria socialis</name>
    <dbReference type="NCBI Taxonomy" id="392032"/>
    <lineage>
        <taxon>Eukaryota</taxon>
        <taxon>Metazoa</taxon>
        <taxon>Spiralia</taxon>
        <taxon>Gnathifera</taxon>
        <taxon>Rotifera</taxon>
        <taxon>Eurotatoria</taxon>
        <taxon>Bdelloidea</taxon>
        <taxon>Philodinida</taxon>
        <taxon>Philodinidae</taxon>
        <taxon>Rotaria</taxon>
    </lineage>
</organism>
<dbReference type="InterPro" id="IPR001128">
    <property type="entry name" value="Cyt_P450"/>
</dbReference>
<evidence type="ECO:0000313" key="12">
    <source>
        <dbReference type="EMBL" id="CAF4531537.1"/>
    </source>
</evidence>
<dbReference type="Pfam" id="PF00067">
    <property type="entry name" value="p450"/>
    <property type="match status" value="1"/>
</dbReference>
<dbReference type="EMBL" id="CAJOBQ010001987">
    <property type="protein sequence ID" value="CAF4531537.1"/>
    <property type="molecule type" value="Genomic_DNA"/>
</dbReference>
<evidence type="ECO:0000256" key="7">
    <source>
        <dbReference type="PIRSR" id="PIRSR602401-1"/>
    </source>
</evidence>
<name>A0A817NPR1_9BILA</name>
<dbReference type="EMBL" id="CAJNYU010003162">
    <property type="protein sequence ID" value="CAF3642083.1"/>
    <property type="molecule type" value="Genomic_DNA"/>
</dbReference>
<dbReference type="Proteomes" id="UP000663862">
    <property type="component" value="Unassembled WGS sequence"/>
</dbReference>
<dbReference type="GO" id="GO:0005506">
    <property type="term" value="F:iron ion binding"/>
    <property type="evidence" value="ECO:0007669"/>
    <property type="project" value="InterPro"/>
</dbReference>
<dbReference type="EMBL" id="CAJNXB010001015">
    <property type="protein sequence ID" value="CAF3122531.1"/>
    <property type="molecule type" value="Genomic_DNA"/>
</dbReference>
<evidence type="ECO:0000256" key="4">
    <source>
        <dbReference type="ARBA" id="ARBA00023002"/>
    </source>
</evidence>
<dbReference type="Gene3D" id="1.10.630.10">
    <property type="entry name" value="Cytochrome P450"/>
    <property type="match status" value="1"/>
</dbReference>
<keyword evidence="2 7" id="KW-0349">Heme</keyword>
<dbReference type="PANTHER" id="PTHR24291:SF50">
    <property type="entry name" value="BIFUNCTIONAL ALBAFLAVENONE MONOOXYGENASE_TERPENE SYNTHASE"/>
    <property type="match status" value="1"/>
</dbReference>
<keyword evidence="4 8" id="KW-0560">Oxidoreductase</keyword>